<name>A0A9D1RUH1_9FIRM</name>
<keyword evidence="1" id="KW-0805">Transcription regulation</keyword>
<gene>
    <name evidence="6" type="ORF">H9868_00545</name>
</gene>
<reference evidence="6" key="1">
    <citation type="journal article" date="2021" name="PeerJ">
        <title>Extensive microbial diversity within the chicken gut microbiome revealed by metagenomics and culture.</title>
        <authorList>
            <person name="Gilroy R."/>
            <person name="Ravi A."/>
            <person name="Getino M."/>
            <person name="Pursley I."/>
            <person name="Horton D.L."/>
            <person name="Alikhan N.F."/>
            <person name="Baker D."/>
            <person name="Gharbi K."/>
            <person name="Hall N."/>
            <person name="Watson M."/>
            <person name="Adriaenssens E.M."/>
            <person name="Foster-Nyarko E."/>
            <person name="Jarju S."/>
            <person name="Secka A."/>
            <person name="Antonio M."/>
            <person name="Oren A."/>
            <person name="Chaudhuri R.R."/>
            <person name="La Ragione R."/>
            <person name="Hildebrand F."/>
            <person name="Pallen M.J."/>
        </authorList>
    </citation>
    <scope>NUCLEOTIDE SEQUENCE</scope>
    <source>
        <strain evidence="6">ChiGjej6B6-1540</strain>
    </source>
</reference>
<dbReference type="InterPro" id="IPR035472">
    <property type="entry name" value="RpiR-like_SIS"/>
</dbReference>
<dbReference type="PROSITE" id="PS51071">
    <property type="entry name" value="HTH_RPIR"/>
    <property type="match status" value="1"/>
</dbReference>
<dbReference type="PANTHER" id="PTHR30514">
    <property type="entry name" value="GLUCOKINASE"/>
    <property type="match status" value="1"/>
</dbReference>
<dbReference type="InterPro" id="IPR046348">
    <property type="entry name" value="SIS_dom_sf"/>
</dbReference>
<sequence length="289" mass="31766">MSGKDIFEIISSQYFELTNSEKKVADYVLANRINAQYMSISELAEECEVADATISRFCRRLGLSGYSAFKLELAKGSMGPRSITQESDIRAAVEDEGRKDFDMMCKVRLRESVSALEQTAKLISPSQLRRAAELLSKAKRVICMGQGSSMVLAQEAWTMFSTISPKFTFISDSHFQLNSVALMTPEDVILFISYSGSTKAFQDIMKISKERGVKVILVSRFPKSPGGQMADIVLQCGSNEGPLQAGSASARIAQIFVLDLLFTEVCGLDPEGSVRNRELVAEAASLKHL</sequence>
<dbReference type="AlphaFoldDB" id="A0A9D1RUH1"/>
<evidence type="ECO:0000256" key="2">
    <source>
        <dbReference type="ARBA" id="ARBA00023125"/>
    </source>
</evidence>
<dbReference type="PANTHER" id="PTHR30514:SF1">
    <property type="entry name" value="HTH-TYPE TRANSCRIPTIONAL REGULATOR HEXR-RELATED"/>
    <property type="match status" value="1"/>
</dbReference>
<dbReference type="CDD" id="cd05013">
    <property type="entry name" value="SIS_RpiR"/>
    <property type="match status" value="1"/>
</dbReference>
<dbReference type="Pfam" id="PF01418">
    <property type="entry name" value="HTH_6"/>
    <property type="match status" value="1"/>
</dbReference>
<evidence type="ECO:0000259" key="4">
    <source>
        <dbReference type="PROSITE" id="PS51071"/>
    </source>
</evidence>
<organism evidence="6 7">
    <name type="scientific">Candidatus Flavonifractor merdipullorum</name>
    <dbReference type="NCBI Taxonomy" id="2838590"/>
    <lineage>
        <taxon>Bacteria</taxon>
        <taxon>Bacillati</taxon>
        <taxon>Bacillota</taxon>
        <taxon>Clostridia</taxon>
        <taxon>Eubacteriales</taxon>
        <taxon>Oscillospiraceae</taxon>
        <taxon>Flavonifractor</taxon>
    </lineage>
</organism>
<evidence type="ECO:0000313" key="7">
    <source>
        <dbReference type="Proteomes" id="UP000824192"/>
    </source>
</evidence>
<accession>A0A9D1RUH1</accession>
<keyword evidence="2" id="KW-0238">DNA-binding</keyword>
<dbReference type="SUPFAM" id="SSF46689">
    <property type="entry name" value="Homeodomain-like"/>
    <property type="match status" value="1"/>
</dbReference>
<feature type="domain" description="HTH rpiR-type" evidence="4">
    <location>
        <begin position="4"/>
        <end position="80"/>
    </location>
</feature>
<dbReference type="SUPFAM" id="SSF53697">
    <property type="entry name" value="SIS domain"/>
    <property type="match status" value="1"/>
</dbReference>
<proteinExistence type="predicted"/>
<feature type="domain" description="SIS" evidence="5">
    <location>
        <begin position="131"/>
        <end position="271"/>
    </location>
</feature>
<evidence type="ECO:0000313" key="6">
    <source>
        <dbReference type="EMBL" id="HIW93007.1"/>
    </source>
</evidence>
<dbReference type="GO" id="GO:1901135">
    <property type="term" value="P:carbohydrate derivative metabolic process"/>
    <property type="evidence" value="ECO:0007669"/>
    <property type="project" value="InterPro"/>
</dbReference>
<dbReference type="InterPro" id="IPR009057">
    <property type="entry name" value="Homeodomain-like_sf"/>
</dbReference>
<dbReference type="GO" id="GO:0003677">
    <property type="term" value="F:DNA binding"/>
    <property type="evidence" value="ECO:0007669"/>
    <property type="project" value="UniProtKB-KW"/>
</dbReference>
<dbReference type="InterPro" id="IPR001347">
    <property type="entry name" value="SIS_dom"/>
</dbReference>
<dbReference type="InterPro" id="IPR000281">
    <property type="entry name" value="HTH_RpiR"/>
</dbReference>
<dbReference type="InterPro" id="IPR036388">
    <property type="entry name" value="WH-like_DNA-bd_sf"/>
</dbReference>
<keyword evidence="3" id="KW-0804">Transcription</keyword>
<evidence type="ECO:0000256" key="3">
    <source>
        <dbReference type="ARBA" id="ARBA00023163"/>
    </source>
</evidence>
<dbReference type="GO" id="GO:0003700">
    <property type="term" value="F:DNA-binding transcription factor activity"/>
    <property type="evidence" value="ECO:0007669"/>
    <property type="project" value="InterPro"/>
</dbReference>
<dbReference type="Gene3D" id="1.10.10.10">
    <property type="entry name" value="Winged helix-like DNA-binding domain superfamily/Winged helix DNA-binding domain"/>
    <property type="match status" value="1"/>
</dbReference>
<evidence type="ECO:0000256" key="1">
    <source>
        <dbReference type="ARBA" id="ARBA00023015"/>
    </source>
</evidence>
<dbReference type="InterPro" id="IPR047640">
    <property type="entry name" value="RpiR-like"/>
</dbReference>
<dbReference type="PROSITE" id="PS51464">
    <property type="entry name" value="SIS"/>
    <property type="match status" value="1"/>
</dbReference>
<protein>
    <submittedName>
        <fullName evidence="6">MurR/RpiR family transcriptional regulator</fullName>
    </submittedName>
</protein>
<reference evidence="6" key="2">
    <citation type="submission" date="2021-04" db="EMBL/GenBank/DDBJ databases">
        <authorList>
            <person name="Gilroy R."/>
        </authorList>
    </citation>
    <scope>NUCLEOTIDE SEQUENCE</scope>
    <source>
        <strain evidence="6">ChiGjej6B6-1540</strain>
    </source>
</reference>
<dbReference type="GO" id="GO:0097367">
    <property type="term" value="F:carbohydrate derivative binding"/>
    <property type="evidence" value="ECO:0007669"/>
    <property type="project" value="InterPro"/>
</dbReference>
<dbReference type="Pfam" id="PF01380">
    <property type="entry name" value="SIS"/>
    <property type="match status" value="1"/>
</dbReference>
<dbReference type="Gene3D" id="3.40.50.10490">
    <property type="entry name" value="Glucose-6-phosphate isomerase like protein, domain 1"/>
    <property type="match status" value="1"/>
</dbReference>
<evidence type="ECO:0000259" key="5">
    <source>
        <dbReference type="PROSITE" id="PS51464"/>
    </source>
</evidence>
<dbReference type="Proteomes" id="UP000824192">
    <property type="component" value="Unassembled WGS sequence"/>
</dbReference>
<comment type="caution">
    <text evidence="6">The sequence shown here is derived from an EMBL/GenBank/DDBJ whole genome shotgun (WGS) entry which is preliminary data.</text>
</comment>
<dbReference type="EMBL" id="DXGA01000010">
    <property type="protein sequence ID" value="HIW93007.1"/>
    <property type="molecule type" value="Genomic_DNA"/>
</dbReference>